<dbReference type="PANTHER" id="PTHR31942:SF127">
    <property type="entry name" value="ION TRANSPORT DOMAIN-CONTAINING PROTEIN"/>
    <property type="match status" value="1"/>
</dbReference>
<feature type="transmembrane region" description="Helical" evidence="9">
    <location>
        <begin position="709"/>
        <end position="726"/>
    </location>
</feature>
<feature type="transmembrane region" description="Helical" evidence="9">
    <location>
        <begin position="788"/>
        <end position="809"/>
    </location>
</feature>
<evidence type="ECO:0000313" key="11">
    <source>
        <dbReference type="Proteomes" id="UP001295423"/>
    </source>
</evidence>
<evidence type="ECO:0000256" key="6">
    <source>
        <dbReference type="ARBA" id="ARBA00023136"/>
    </source>
</evidence>
<protein>
    <submittedName>
        <fullName evidence="10">Uncharacterized protein</fullName>
    </submittedName>
</protein>
<comment type="similarity">
    <text evidence="2">Belongs to the MLO family.</text>
</comment>
<accession>A0AAD2G6R3</accession>
<comment type="caution">
    <text evidence="10">The sequence shown here is derived from an EMBL/GenBank/DDBJ whole genome shotgun (WGS) entry which is preliminary data.</text>
</comment>
<evidence type="ECO:0000256" key="9">
    <source>
        <dbReference type="SAM" id="Phobius"/>
    </source>
</evidence>
<evidence type="ECO:0000313" key="10">
    <source>
        <dbReference type="EMBL" id="CAJ1963582.1"/>
    </source>
</evidence>
<feature type="region of interest" description="Disordered" evidence="8">
    <location>
        <begin position="471"/>
        <end position="571"/>
    </location>
</feature>
<comment type="subcellular location">
    <subcellularLocation>
        <location evidence="1">Membrane</location>
        <topology evidence="1">Multi-pass membrane protein</topology>
    </subcellularLocation>
</comment>
<dbReference type="Pfam" id="PF03094">
    <property type="entry name" value="Mlo"/>
    <property type="match status" value="1"/>
</dbReference>
<feature type="region of interest" description="Disordered" evidence="8">
    <location>
        <begin position="875"/>
        <end position="894"/>
    </location>
</feature>
<proteinExistence type="inferred from homology"/>
<feature type="region of interest" description="Disordered" evidence="8">
    <location>
        <begin position="584"/>
        <end position="631"/>
    </location>
</feature>
<dbReference type="GO" id="GO:0006952">
    <property type="term" value="P:defense response"/>
    <property type="evidence" value="ECO:0007669"/>
    <property type="project" value="UniProtKB-KW"/>
</dbReference>
<feature type="compositionally biased region" description="Polar residues" evidence="8">
    <location>
        <begin position="559"/>
        <end position="571"/>
    </location>
</feature>
<evidence type="ECO:0000256" key="5">
    <source>
        <dbReference type="ARBA" id="ARBA00022989"/>
    </source>
</evidence>
<keyword evidence="5 9" id="KW-1133">Transmembrane helix</keyword>
<feature type="transmembrane region" description="Helical" evidence="9">
    <location>
        <begin position="351"/>
        <end position="371"/>
    </location>
</feature>
<evidence type="ECO:0000256" key="8">
    <source>
        <dbReference type="SAM" id="MobiDB-lite"/>
    </source>
</evidence>
<evidence type="ECO:0000256" key="7">
    <source>
        <dbReference type="ARBA" id="ARBA00023265"/>
    </source>
</evidence>
<dbReference type="EMBL" id="CAKOGP040002149">
    <property type="protein sequence ID" value="CAJ1963582.1"/>
    <property type="molecule type" value="Genomic_DNA"/>
</dbReference>
<feature type="transmembrane region" description="Helical" evidence="9">
    <location>
        <begin position="263"/>
        <end position="280"/>
    </location>
</feature>
<evidence type="ECO:0000256" key="2">
    <source>
        <dbReference type="ARBA" id="ARBA00006574"/>
    </source>
</evidence>
<dbReference type="PANTHER" id="PTHR31942">
    <property type="entry name" value="MLO-LIKE PROTEIN 1"/>
    <property type="match status" value="1"/>
</dbReference>
<evidence type="ECO:0000256" key="4">
    <source>
        <dbReference type="ARBA" id="ARBA00022821"/>
    </source>
</evidence>
<feature type="compositionally biased region" description="Basic and acidic residues" evidence="8">
    <location>
        <begin position="528"/>
        <end position="538"/>
    </location>
</feature>
<keyword evidence="4" id="KW-0611">Plant defense</keyword>
<dbReference type="Proteomes" id="UP001295423">
    <property type="component" value="Unassembled WGS sequence"/>
</dbReference>
<feature type="transmembrane region" description="Helical" evidence="9">
    <location>
        <begin position="754"/>
        <end position="776"/>
    </location>
</feature>
<keyword evidence="6 9" id="KW-0472">Membrane</keyword>
<keyword evidence="11" id="KW-1185">Reference proteome</keyword>
<dbReference type="InterPro" id="IPR004326">
    <property type="entry name" value="Mlo"/>
</dbReference>
<reference evidence="10" key="1">
    <citation type="submission" date="2023-08" db="EMBL/GenBank/DDBJ databases">
        <authorList>
            <person name="Audoor S."/>
            <person name="Bilcke G."/>
        </authorList>
    </citation>
    <scope>NUCLEOTIDE SEQUENCE</scope>
</reference>
<feature type="transmembrane region" description="Helical" evidence="9">
    <location>
        <begin position="54"/>
        <end position="72"/>
    </location>
</feature>
<keyword evidence="7" id="KW-0568">Pathogenesis-related protein</keyword>
<feature type="compositionally biased region" description="Polar residues" evidence="8">
    <location>
        <begin position="471"/>
        <end position="482"/>
    </location>
</feature>
<feature type="compositionally biased region" description="Basic and acidic residues" evidence="8">
    <location>
        <begin position="483"/>
        <end position="498"/>
    </location>
</feature>
<dbReference type="GO" id="GO:0016020">
    <property type="term" value="C:membrane"/>
    <property type="evidence" value="ECO:0007669"/>
    <property type="project" value="UniProtKB-SubCell"/>
</dbReference>
<feature type="compositionally biased region" description="Low complexity" evidence="8">
    <location>
        <begin position="584"/>
        <end position="597"/>
    </location>
</feature>
<organism evidence="10 11">
    <name type="scientific">Cylindrotheca closterium</name>
    <dbReference type="NCBI Taxonomy" id="2856"/>
    <lineage>
        <taxon>Eukaryota</taxon>
        <taxon>Sar</taxon>
        <taxon>Stramenopiles</taxon>
        <taxon>Ochrophyta</taxon>
        <taxon>Bacillariophyta</taxon>
        <taxon>Bacillariophyceae</taxon>
        <taxon>Bacillariophycidae</taxon>
        <taxon>Bacillariales</taxon>
        <taxon>Bacillariaceae</taxon>
        <taxon>Cylindrotheca</taxon>
    </lineage>
</organism>
<feature type="region of interest" description="Disordered" evidence="8">
    <location>
        <begin position="435"/>
        <end position="455"/>
    </location>
</feature>
<evidence type="ECO:0000256" key="3">
    <source>
        <dbReference type="ARBA" id="ARBA00022692"/>
    </source>
</evidence>
<keyword evidence="3 9" id="KW-0812">Transmembrane</keyword>
<gene>
    <name evidence="10" type="ORF">CYCCA115_LOCUS20233</name>
</gene>
<evidence type="ECO:0000256" key="1">
    <source>
        <dbReference type="ARBA" id="ARBA00004141"/>
    </source>
</evidence>
<feature type="transmembrane region" description="Helical" evidence="9">
    <location>
        <begin position="84"/>
        <end position="108"/>
    </location>
</feature>
<feature type="transmembrane region" description="Helical" evidence="9">
    <location>
        <begin position="12"/>
        <end position="33"/>
    </location>
</feature>
<name>A0AAD2G6R3_9STRA</name>
<feature type="compositionally biased region" description="Polar residues" evidence="8">
    <location>
        <begin position="603"/>
        <end position="631"/>
    </location>
</feature>
<feature type="compositionally biased region" description="Basic and acidic residues" evidence="8">
    <location>
        <begin position="875"/>
        <end position="889"/>
    </location>
</feature>
<sequence length="1352" mass="151911">MSQDYTKFDEGIDYTVLSIAVQTLALILFVEIVKHKLDHFAHGRAFFGTVLHSMYDELSTLGIVELVVYLALKYLRDYDQAKKGVFADVHFCLFYIAVFNAFQTVIVAMATKRTSTKQWVDTEKIDISHYIEIREEFDAVASKLGYEDDYEAANVATLKGFFQDVAQSVRSPGLRGHYLDLLVQVKFHGLRTHFLTANSLPLTLKVSDYLKRSEERVLSKLVHVSGGAWLMLTGCLSLAYFLMGMVAYVSEDQEVVGRFLKGIFFFMLLIFILISVAVYFKMKSTFHTIITTNYKMSKMDDKTRATGMKSQKDLFWLGEPQFVISMIQFMQFGYALALAVVLMYWKSFTTFEPYYFLLAVVACYSIFVFIVSRTLPQYTLCTSLGYLIDEKNLLETVALDRLEEARRLRIQSMAEANCEEDSIVSFESSERFGAKMRGDSTVSDDSGRITPTGIPNRSSILAELVQSDTQSLRTNLPTSVRQSLRDRESRRLEKRKSLSDGVGSMRLSLRSSKGESSRFLLESQPTSEHSDESQRTVDDSQILNQQRMERVATRKAQQRAMSESSVIQSWQGITKKERKLGGISLSKQSSSLSDSSSVAANDRSGSASLAKADQSSMRPSQRAGSFSTKETFGSEVQSTVKTVESDIHDETNLAAAAERTDDSVGALSDVDVKDWTPSEHTGTVDEKKYDYSFQGILAYTRSYLLGHRYHTFSHVFGSLVCFFLVGHRVEVMLSATGAIEPSANTWELDLSISFWVQAIWYGLFILSSILILILFLPIKVKSMDDKAIIAAGLFDFMLSGGCLAILFLAEAERCCDSSEFEGDVGCCPFWGSRTYGGLGDIEPFTSLIGLRVFRFMAARSLVKYYEHLQKDSVEGKNIEPKSEKKHSDGHSMQSQVGTPLELWEKAITAYPDIVEKYGQLSGELFEAMLGLEVFEGKPPDAMKEEKKNRQRSISLSGSEYGNLPADAQSIIVAGKLGKPVKTLHDPKNDLPALAEEVDQDDLELDGAVKSQPIVFEIDNERLALEKVTHSSFVAPNARLIRSMRRCDRKMLPILTDWECVDVVLTEFEVLYFETNDPRTVASKSHNDECSLLALQATGGGKGLRLQDVAKGRKIIGHMMLTDVTEIHVERSMPLSCSSQNEDISQLYDSDDQLPTELWTRSQGKSKATGCRKARWEKIKEDRLKLVSSHGCLVLRFFSDLEDVEMHSKSVAPEDEAQGPLRKNIAFQWAQTVAHVCGKEKLHQSLPHFGENNSDELRDLLEFANNHEKEHSIVLKNLKEKTVANPVKPTIRRSHSMETERFGLKGRIRRRLSLSSQGTQNFVSPKDGVVEELQSAEATEQKGLKNIDGMEWT</sequence>
<feature type="transmembrane region" description="Helical" evidence="9">
    <location>
        <begin position="322"/>
        <end position="345"/>
    </location>
</feature>
<feature type="transmembrane region" description="Helical" evidence="9">
    <location>
        <begin position="221"/>
        <end position="243"/>
    </location>
</feature>